<dbReference type="STRING" id="294746.A5DQZ8"/>
<gene>
    <name evidence="2" type="ORF">PGUG_05699</name>
</gene>
<reference evidence="2 3" key="1">
    <citation type="journal article" date="2009" name="Nature">
        <title>Evolution of pathogenicity and sexual reproduction in eight Candida genomes.</title>
        <authorList>
            <person name="Butler G."/>
            <person name="Rasmussen M.D."/>
            <person name="Lin M.F."/>
            <person name="Santos M.A."/>
            <person name="Sakthikumar S."/>
            <person name="Munro C.A."/>
            <person name="Rheinbay E."/>
            <person name="Grabherr M."/>
            <person name="Forche A."/>
            <person name="Reedy J.L."/>
            <person name="Agrafioti I."/>
            <person name="Arnaud M.B."/>
            <person name="Bates S."/>
            <person name="Brown A.J."/>
            <person name="Brunke S."/>
            <person name="Costanzo M.C."/>
            <person name="Fitzpatrick D.A."/>
            <person name="de Groot P.W."/>
            <person name="Harris D."/>
            <person name="Hoyer L.L."/>
            <person name="Hube B."/>
            <person name="Klis F.M."/>
            <person name="Kodira C."/>
            <person name="Lennard N."/>
            <person name="Logue M.E."/>
            <person name="Martin R."/>
            <person name="Neiman A.M."/>
            <person name="Nikolaou E."/>
            <person name="Quail M.A."/>
            <person name="Quinn J."/>
            <person name="Santos M.C."/>
            <person name="Schmitzberger F.F."/>
            <person name="Sherlock G."/>
            <person name="Shah P."/>
            <person name="Silverstein K.A."/>
            <person name="Skrzypek M.S."/>
            <person name="Soll D."/>
            <person name="Staggs R."/>
            <person name="Stansfield I."/>
            <person name="Stumpf M.P."/>
            <person name="Sudbery P.E."/>
            <person name="Srikantha T."/>
            <person name="Zeng Q."/>
            <person name="Berman J."/>
            <person name="Berriman M."/>
            <person name="Heitman J."/>
            <person name="Gow N.A."/>
            <person name="Lorenz M.C."/>
            <person name="Birren B.W."/>
            <person name="Kellis M."/>
            <person name="Cuomo C.A."/>
        </authorList>
    </citation>
    <scope>NUCLEOTIDE SEQUENCE [LARGE SCALE GENOMIC DNA]</scope>
    <source>
        <strain evidence="3">ATCC 6260 / CBS 566 / DSM 6381 / JCM 1539 / NBRC 10279 / NRRL Y-324</strain>
    </source>
</reference>
<keyword evidence="3" id="KW-1185">Reference proteome</keyword>
<sequence length="394" mass="42888">MLGQHYRCFYGYVILELWGIFVVLIPSRGVCRVVNISGSGCKYIVSIHISKNTVGGTIGCTEEFNTYTKVQEGTEGLVSKTYIQLEPLYHLKLLTEQDDLQSVVHGDDTGTSNTSQDVSTATLEQGLDTFSSNNLSETVESTIVLDGLTRGHHHSSSNSVQWVRSSGSTGSNSPTQQEGSQERTFQWTNQHNRLQGIVQTKVQTSVHNDTDDRWSETSVQTSNTIGSQGLLVDIQQTVEFSGTVTLGRLGIVSQSGSGVIQRVHESQRGGTSHTTGSQVTGKPFPVSLILLESEHSLELVLESKVQSLSWEVSHHIGGVTSPERRHTLLSSSSSETLGNTVVFLSQTTLLDHFVLVLDQQLNSLNWGSCSLGDCSGNTTHQKINKEIGVHVCSE</sequence>
<accession>A5DQZ8</accession>
<dbReference type="VEuPathDB" id="FungiDB:PGUG_05699"/>
<organism evidence="2 3">
    <name type="scientific">Meyerozyma guilliermondii (strain ATCC 6260 / CBS 566 / DSM 6381 / JCM 1539 / NBRC 10279 / NRRL Y-324)</name>
    <name type="common">Yeast</name>
    <name type="synonym">Candida guilliermondii</name>
    <dbReference type="NCBI Taxonomy" id="294746"/>
    <lineage>
        <taxon>Eukaryota</taxon>
        <taxon>Fungi</taxon>
        <taxon>Dikarya</taxon>
        <taxon>Ascomycota</taxon>
        <taxon>Saccharomycotina</taxon>
        <taxon>Pichiomycetes</taxon>
        <taxon>Debaryomycetaceae</taxon>
        <taxon>Meyerozyma</taxon>
    </lineage>
</organism>
<dbReference type="KEGG" id="pgu:PGUG_05699"/>
<dbReference type="RefSeq" id="XP_001481937.2">
    <property type="nucleotide sequence ID" value="XM_001481887.1"/>
</dbReference>
<feature type="compositionally biased region" description="Polar residues" evidence="1">
    <location>
        <begin position="169"/>
        <end position="183"/>
    </location>
</feature>
<evidence type="ECO:0000313" key="2">
    <source>
        <dbReference type="EMBL" id="EDK41602.2"/>
    </source>
</evidence>
<proteinExistence type="predicted"/>
<dbReference type="HOGENOM" id="CLU_700404_0_0_1"/>
<dbReference type="InParanoid" id="A5DQZ8"/>
<dbReference type="AlphaFoldDB" id="A5DQZ8"/>
<evidence type="ECO:0000313" key="3">
    <source>
        <dbReference type="Proteomes" id="UP000001997"/>
    </source>
</evidence>
<dbReference type="Proteomes" id="UP000001997">
    <property type="component" value="Unassembled WGS sequence"/>
</dbReference>
<dbReference type="OrthoDB" id="8033318at2759"/>
<evidence type="ECO:0000256" key="1">
    <source>
        <dbReference type="SAM" id="MobiDB-lite"/>
    </source>
</evidence>
<name>A5DQZ8_PICGU</name>
<protein>
    <submittedName>
        <fullName evidence="2">ADP,ATP carrier protein</fullName>
    </submittedName>
</protein>
<dbReference type="eggNOG" id="ENOG502SRBY">
    <property type="taxonomic scope" value="Eukaryota"/>
</dbReference>
<feature type="compositionally biased region" description="Low complexity" evidence="1">
    <location>
        <begin position="156"/>
        <end position="168"/>
    </location>
</feature>
<dbReference type="GeneID" id="5123808"/>
<dbReference type="EMBL" id="CH408162">
    <property type="protein sequence ID" value="EDK41602.2"/>
    <property type="molecule type" value="Genomic_DNA"/>
</dbReference>
<feature type="region of interest" description="Disordered" evidence="1">
    <location>
        <begin position="149"/>
        <end position="183"/>
    </location>
</feature>